<dbReference type="Proteomes" id="UP000796761">
    <property type="component" value="Unassembled WGS sequence"/>
</dbReference>
<organism evidence="1 2">
    <name type="scientific">Zosterops borbonicus</name>
    <dbReference type="NCBI Taxonomy" id="364589"/>
    <lineage>
        <taxon>Eukaryota</taxon>
        <taxon>Metazoa</taxon>
        <taxon>Chordata</taxon>
        <taxon>Craniata</taxon>
        <taxon>Vertebrata</taxon>
        <taxon>Euteleostomi</taxon>
        <taxon>Archelosauria</taxon>
        <taxon>Archosauria</taxon>
        <taxon>Dinosauria</taxon>
        <taxon>Saurischia</taxon>
        <taxon>Theropoda</taxon>
        <taxon>Coelurosauria</taxon>
        <taxon>Aves</taxon>
        <taxon>Neognathae</taxon>
        <taxon>Neoaves</taxon>
        <taxon>Telluraves</taxon>
        <taxon>Australaves</taxon>
        <taxon>Passeriformes</taxon>
        <taxon>Sylvioidea</taxon>
        <taxon>Zosteropidae</taxon>
        <taxon>Zosterops</taxon>
    </lineage>
</organism>
<gene>
    <name evidence="1" type="ORF">HGM15179_013929</name>
</gene>
<evidence type="ECO:0000313" key="2">
    <source>
        <dbReference type="Proteomes" id="UP000796761"/>
    </source>
</evidence>
<sequence>GMRLQLLINSKTPNHNPIYCANAQLSKFTQELCPGTDRYTDSHTLIPNCPLMGHLWGELGRAAGGAVEALALGAQRAGRAGPQHRLVLRLLGPSQPGNNRGVRPPRLEFHLLFENKKGNALCAGRRCSRAGRDR</sequence>
<keyword evidence="2" id="KW-1185">Reference proteome</keyword>
<comment type="caution">
    <text evidence="1">The sequence shown here is derived from an EMBL/GenBank/DDBJ whole genome shotgun (WGS) entry which is preliminary data.</text>
</comment>
<reference evidence="1" key="1">
    <citation type="submission" date="2019-04" db="EMBL/GenBank/DDBJ databases">
        <title>Genome assembly of Zosterops borbonicus 15179.</title>
        <authorList>
            <person name="Leroy T."/>
            <person name="Anselmetti Y."/>
            <person name="Tilak M.-K."/>
            <person name="Nabholz B."/>
        </authorList>
    </citation>
    <scope>NUCLEOTIDE SEQUENCE</scope>
    <source>
        <strain evidence="1">HGM_15179</strain>
        <tissue evidence="1">Muscle</tissue>
    </source>
</reference>
<name>A0A8K1LGS6_9PASS</name>
<protein>
    <submittedName>
        <fullName evidence="1">Uncharacterized protein</fullName>
    </submittedName>
</protein>
<accession>A0A8K1LGS6</accession>
<dbReference type="EMBL" id="SWJQ01000532">
    <property type="protein sequence ID" value="TRZ13186.1"/>
    <property type="molecule type" value="Genomic_DNA"/>
</dbReference>
<feature type="non-terminal residue" evidence="1">
    <location>
        <position position="134"/>
    </location>
</feature>
<dbReference type="AlphaFoldDB" id="A0A8K1LGS6"/>
<evidence type="ECO:0000313" key="1">
    <source>
        <dbReference type="EMBL" id="TRZ13186.1"/>
    </source>
</evidence>
<proteinExistence type="predicted"/>
<feature type="non-terminal residue" evidence="1">
    <location>
        <position position="1"/>
    </location>
</feature>